<evidence type="ECO:0000313" key="2">
    <source>
        <dbReference type="Proteomes" id="UP000186817"/>
    </source>
</evidence>
<keyword evidence="2" id="KW-1185">Reference proteome</keyword>
<dbReference type="AlphaFoldDB" id="A0A1Q9D4P4"/>
<gene>
    <name evidence="1" type="ORF">AK812_SmicGene28353</name>
</gene>
<protein>
    <submittedName>
        <fullName evidence="1">Uncharacterized protein</fullName>
    </submittedName>
</protein>
<organism evidence="1 2">
    <name type="scientific">Symbiodinium microadriaticum</name>
    <name type="common">Dinoflagellate</name>
    <name type="synonym">Zooxanthella microadriatica</name>
    <dbReference type="NCBI Taxonomy" id="2951"/>
    <lineage>
        <taxon>Eukaryota</taxon>
        <taxon>Sar</taxon>
        <taxon>Alveolata</taxon>
        <taxon>Dinophyceae</taxon>
        <taxon>Suessiales</taxon>
        <taxon>Symbiodiniaceae</taxon>
        <taxon>Symbiodinium</taxon>
    </lineage>
</organism>
<accession>A0A1Q9D4P4</accession>
<name>A0A1Q9D4P4_SYMMI</name>
<dbReference type="OrthoDB" id="406692at2759"/>
<dbReference type="Proteomes" id="UP000186817">
    <property type="component" value="Unassembled WGS sequence"/>
</dbReference>
<dbReference type="EMBL" id="LSRX01000727">
    <property type="protein sequence ID" value="OLP90117.1"/>
    <property type="molecule type" value="Genomic_DNA"/>
</dbReference>
<comment type="caution">
    <text evidence="1">The sequence shown here is derived from an EMBL/GenBank/DDBJ whole genome shotgun (WGS) entry which is preliminary data.</text>
</comment>
<sequence length="237" mass="25892">MAFRAMNCSADSDADDGGPIKVPAAVELRILVDGLCIDRCSCGATHIGRWSLHRPVSVDDDEYTECATLQVWKLVYMSALGYHSMEVPFEGWLARLRVEGVGEYLDAYDSGDEPDVVPGRGAGARTGELSFIKRGTPRPGPKAVIHDTLFLYEPRAYHGVTSSTNVEILQLFYEDDHSVPGTSQTEAKLGVSSNRAVNQGHVIDMMLIQLDMEYTTQPVSEGLLESSQGHITSGQQE</sequence>
<evidence type="ECO:0000313" key="1">
    <source>
        <dbReference type="EMBL" id="OLP90117.1"/>
    </source>
</evidence>
<proteinExistence type="predicted"/>
<reference evidence="1 2" key="1">
    <citation type="submission" date="2016-02" db="EMBL/GenBank/DDBJ databases">
        <title>Genome analysis of coral dinoflagellate symbionts highlights evolutionary adaptations to a symbiotic lifestyle.</title>
        <authorList>
            <person name="Aranda M."/>
            <person name="Li Y."/>
            <person name="Liew Y.J."/>
            <person name="Baumgarten S."/>
            <person name="Simakov O."/>
            <person name="Wilson M."/>
            <person name="Piel J."/>
            <person name="Ashoor H."/>
            <person name="Bougouffa S."/>
            <person name="Bajic V.B."/>
            <person name="Ryu T."/>
            <person name="Ravasi T."/>
            <person name="Bayer T."/>
            <person name="Micklem G."/>
            <person name="Kim H."/>
            <person name="Bhak J."/>
            <person name="Lajeunesse T.C."/>
            <person name="Voolstra C.R."/>
        </authorList>
    </citation>
    <scope>NUCLEOTIDE SEQUENCE [LARGE SCALE GENOMIC DNA]</scope>
    <source>
        <strain evidence="1 2">CCMP2467</strain>
    </source>
</reference>